<gene>
    <name evidence="12" type="ORF">F3Y22_tig00112215pilonHSYRG00167</name>
</gene>
<feature type="compositionally biased region" description="Low complexity" evidence="10">
    <location>
        <begin position="62"/>
        <end position="75"/>
    </location>
</feature>
<evidence type="ECO:0000256" key="6">
    <source>
        <dbReference type="ARBA" id="ARBA00023015"/>
    </source>
</evidence>
<evidence type="ECO:0000256" key="5">
    <source>
        <dbReference type="ARBA" id="ARBA00022833"/>
    </source>
</evidence>
<evidence type="ECO:0000256" key="4">
    <source>
        <dbReference type="ARBA" id="ARBA00022771"/>
    </source>
</evidence>
<dbReference type="PANTHER" id="PTHR26374">
    <property type="entry name" value="ZINC FINGER PROTEIN ZAT5"/>
    <property type="match status" value="1"/>
</dbReference>
<reference evidence="12" key="1">
    <citation type="submission" date="2019-09" db="EMBL/GenBank/DDBJ databases">
        <title>Draft genome information of white flower Hibiscus syriacus.</title>
        <authorList>
            <person name="Kim Y.-M."/>
        </authorList>
    </citation>
    <scope>NUCLEOTIDE SEQUENCE [LARGE SCALE GENOMIC DNA]</scope>
    <source>
        <strain evidence="12">YM2019G1</strain>
    </source>
</reference>
<dbReference type="GO" id="GO:0008270">
    <property type="term" value="F:zinc ion binding"/>
    <property type="evidence" value="ECO:0007669"/>
    <property type="project" value="UniProtKB-KW"/>
</dbReference>
<dbReference type="Gene3D" id="3.30.160.60">
    <property type="entry name" value="Classic Zinc Finger"/>
    <property type="match status" value="1"/>
</dbReference>
<evidence type="ECO:0000256" key="3">
    <source>
        <dbReference type="ARBA" id="ARBA00022737"/>
    </source>
</evidence>
<comment type="subcellular location">
    <subcellularLocation>
        <location evidence="1">Nucleus</location>
    </subcellularLocation>
</comment>
<keyword evidence="7" id="KW-0804">Transcription</keyword>
<sequence>MEFRTDIAMKSKDHMDIVKGKRTKRSRPLSPIPFVVGCNNSIYDEDNGGGPEGSPDVEMKNYSQYLSPSSSSSEYQDIATEEEEDMANCLILLARGRSRETEKLRVEDRPDDKFTSRKLLETGLNGTGKAEYIVYECKTCNRTFPSFQALGGHRASHTKPKAGVPMVDDKKTRLFKSAYEELGGPNNKVKVHECSICGAEFTSGQALGGHMRRHRGSIGSSNVNIITPNKPLSLTMESEKPKKPRNVLSLGLDLNLPAPEDDDRESEFAFGSKQQQQSALVFSAPTLVDCFY</sequence>
<name>A0A6A2X463_HIBSY</name>
<dbReference type="AlphaFoldDB" id="A0A6A2X463"/>
<keyword evidence="8" id="KW-0539">Nucleus</keyword>
<feature type="region of interest" description="Disordered" evidence="10">
    <location>
        <begin position="40"/>
        <end position="77"/>
    </location>
</feature>
<evidence type="ECO:0000259" key="11">
    <source>
        <dbReference type="PROSITE" id="PS50157"/>
    </source>
</evidence>
<organism evidence="12 13">
    <name type="scientific">Hibiscus syriacus</name>
    <name type="common">Rose of Sharon</name>
    <dbReference type="NCBI Taxonomy" id="106335"/>
    <lineage>
        <taxon>Eukaryota</taxon>
        <taxon>Viridiplantae</taxon>
        <taxon>Streptophyta</taxon>
        <taxon>Embryophyta</taxon>
        <taxon>Tracheophyta</taxon>
        <taxon>Spermatophyta</taxon>
        <taxon>Magnoliopsida</taxon>
        <taxon>eudicotyledons</taxon>
        <taxon>Gunneridae</taxon>
        <taxon>Pentapetalae</taxon>
        <taxon>rosids</taxon>
        <taxon>malvids</taxon>
        <taxon>Malvales</taxon>
        <taxon>Malvaceae</taxon>
        <taxon>Malvoideae</taxon>
        <taxon>Hibiscus</taxon>
    </lineage>
</organism>
<dbReference type="GO" id="GO:0005634">
    <property type="term" value="C:nucleus"/>
    <property type="evidence" value="ECO:0007669"/>
    <property type="project" value="UniProtKB-SubCell"/>
</dbReference>
<comment type="caution">
    <text evidence="12">The sequence shown here is derived from an EMBL/GenBank/DDBJ whole genome shotgun (WGS) entry which is preliminary data.</text>
</comment>
<dbReference type="PROSITE" id="PS50157">
    <property type="entry name" value="ZINC_FINGER_C2H2_2"/>
    <property type="match status" value="2"/>
</dbReference>
<keyword evidence="13" id="KW-1185">Reference proteome</keyword>
<keyword evidence="2" id="KW-0479">Metal-binding</keyword>
<protein>
    <submittedName>
        <fullName evidence="12">Cupredoxin superfamily protein</fullName>
    </submittedName>
</protein>
<evidence type="ECO:0000256" key="2">
    <source>
        <dbReference type="ARBA" id="ARBA00022723"/>
    </source>
</evidence>
<keyword evidence="4 9" id="KW-0863">Zinc-finger</keyword>
<dbReference type="EMBL" id="VEPZ02001517">
    <property type="protein sequence ID" value="KAE8669873.1"/>
    <property type="molecule type" value="Genomic_DNA"/>
</dbReference>
<feature type="domain" description="C2H2-type" evidence="11">
    <location>
        <begin position="135"/>
        <end position="162"/>
    </location>
</feature>
<dbReference type="SUPFAM" id="SSF57667">
    <property type="entry name" value="beta-beta-alpha zinc fingers"/>
    <property type="match status" value="1"/>
</dbReference>
<proteinExistence type="predicted"/>
<dbReference type="InterPro" id="IPR036236">
    <property type="entry name" value="Znf_C2H2_sf"/>
</dbReference>
<dbReference type="InterPro" id="IPR013087">
    <property type="entry name" value="Znf_C2H2_type"/>
</dbReference>
<keyword evidence="3" id="KW-0677">Repeat</keyword>
<dbReference type="SMART" id="SM00355">
    <property type="entry name" value="ZnF_C2H2"/>
    <property type="match status" value="2"/>
</dbReference>
<keyword evidence="5" id="KW-0862">Zinc</keyword>
<evidence type="ECO:0000256" key="1">
    <source>
        <dbReference type="ARBA" id="ARBA00004123"/>
    </source>
</evidence>
<evidence type="ECO:0000313" key="12">
    <source>
        <dbReference type="EMBL" id="KAE8669873.1"/>
    </source>
</evidence>
<dbReference type="Proteomes" id="UP000436088">
    <property type="component" value="Unassembled WGS sequence"/>
</dbReference>
<evidence type="ECO:0000256" key="7">
    <source>
        <dbReference type="ARBA" id="ARBA00023163"/>
    </source>
</evidence>
<accession>A0A6A2X463</accession>
<evidence type="ECO:0000256" key="9">
    <source>
        <dbReference type="PROSITE-ProRule" id="PRU00042"/>
    </source>
</evidence>
<dbReference type="Pfam" id="PF13912">
    <property type="entry name" value="zf-C2H2_6"/>
    <property type="match status" value="2"/>
</dbReference>
<evidence type="ECO:0000256" key="10">
    <source>
        <dbReference type="SAM" id="MobiDB-lite"/>
    </source>
</evidence>
<keyword evidence="6" id="KW-0805">Transcription regulation</keyword>
<feature type="domain" description="C2H2-type" evidence="11">
    <location>
        <begin position="192"/>
        <end position="219"/>
    </location>
</feature>
<dbReference type="PANTHER" id="PTHR26374:SF378">
    <property type="entry name" value="C2H2-TYPE ZINC FINGER FAMILY PROTEIN"/>
    <property type="match status" value="1"/>
</dbReference>
<evidence type="ECO:0000313" key="13">
    <source>
        <dbReference type="Proteomes" id="UP000436088"/>
    </source>
</evidence>
<dbReference type="OrthoDB" id="6077919at2759"/>
<evidence type="ECO:0000256" key="8">
    <source>
        <dbReference type="ARBA" id="ARBA00023242"/>
    </source>
</evidence>
<dbReference type="PROSITE" id="PS00028">
    <property type="entry name" value="ZINC_FINGER_C2H2_1"/>
    <property type="match status" value="2"/>
</dbReference>